<dbReference type="EMBL" id="SPRH01000002">
    <property type="protein sequence ID" value="TIC04700.1"/>
    <property type="molecule type" value="Genomic_DNA"/>
</dbReference>
<feature type="transmembrane region" description="Helical" evidence="1">
    <location>
        <begin position="145"/>
        <end position="170"/>
    </location>
</feature>
<gene>
    <name evidence="2" type="ORF">E3Q17_00216</name>
</gene>
<reference evidence="2 3" key="1">
    <citation type="submission" date="2019-03" db="EMBL/GenBank/DDBJ databases">
        <title>Sequencing 25 genomes of Wallemia mellicola.</title>
        <authorList>
            <person name="Gostincar C."/>
        </authorList>
    </citation>
    <scope>NUCLEOTIDE SEQUENCE [LARGE SCALE GENOMIC DNA]</scope>
    <source>
        <strain evidence="2 3">EXF-1262</strain>
    </source>
</reference>
<feature type="transmembrane region" description="Helical" evidence="1">
    <location>
        <begin position="89"/>
        <end position="108"/>
    </location>
</feature>
<protein>
    <submittedName>
        <fullName evidence="2">Uncharacterized protein</fullName>
    </submittedName>
</protein>
<feature type="transmembrane region" description="Helical" evidence="1">
    <location>
        <begin position="20"/>
        <end position="41"/>
    </location>
</feature>
<organism evidence="2 3">
    <name type="scientific">Wallemia mellicola</name>
    <dbReference type="NCBI Taxonomy" id="1708541"/>
    <lineage>
        <taxon>Eukaryota</taxon>
        <taxon>Fungi</taxon>
        <taxon>Dikarya</taxon>
        <taxon>Basidiomycota</taxon>
        <taxon>Wallemiomycotina</taxon>
        <taxon>Wallemiomycetes</taxon>
        <taxon>Wallemiales</taxon>
        <taxon>Wallemiaceae</taxon>
        <taxon>Wallemia</taxon>
    </lineage>
</organism>
<evidence type="ECO:0000313" key="3">
    <source>
        <dbReference type="Proteomes" id="UP000307169"/>
    </source>
</evidence>
<name>A0A4T0P3L2_9BASI</name>
<comment type="caution">
    <text evidence="2">The sequence shown here is derived from an EMBL/GenBank/DDBJ whole genome shotgun (WGS) entry which is preliminary data.</text>
</comment>
<evidence type="ECO:0000256" key="1">
    <source>
        <dbReference type="SAM" id="Phobius"/>
    </source>
</evidence>
<keyword evidence="1" id="KW-0812">Transmembrane</keyword>
<dbReference type="Proteomes" id="UP000307169">
    <property type="component" value="Unassembled WGS sequence"/>
</dbReference>
<evidence type="ECO:0000313" key="2">
    <source>
        <dbReference type="EMBL" id="TIC04700.1"/>
    </source>
</evidence>
<accession>A0A4T0P3L2</accession>
<keyword evidence="1" id="KW-1133">Transmembrane helix</keyword>
<proteinExistence type="predicted"/>
<sequence>MKLWSSDLCCCAIPMVNFGIYAQLFEFIAVGLAAGIVALASQRVLGAESIPEWPSYILGVLCLLVVIIQPIGFVGVAKEKFRLFRRFHFLNTLLTLCAFMCALAIIIACAAKHSDATTKCQSDYYPPDPDATFTLSQYSGTICNILGWVDIGVMGLLWVLLILVQGYFLWIQRKFSSGQRSGKPRYHYQKVHLSDDEIDHQKVKVDSYESVYHSNNGDDYMMSTHRDNAWDARNSYDAYAHDSASNSYTQGYDNSSSYQQQPYAYNNQTHYQQPYEQDDVYNYNYSPQYKDSPYTKAHLPYGARY</sequence>
<keyword evidence="1" id="KW-0472">Membrane</keyword>
<feature type="transmembrane region" description="Helical" evidence="1">
    <location>
        <begin position="53"/>
        <end position="77"/>
    </location>
</feature>
<dbReference type="AlphaFoldDB" id="A0A4T0P3L2"/>